<dbReference type="OrthoDB" id="1645442at2"/>
<comment type="caution">
    <text evidence="2">The sequence shown here is derived from an EMBL/GenBank/DDBJ whole genome shotgun (WGS) entry which is preliminary data.</text>
</comment>
<accession>A0A426UXT2</accession>
<dbReference type="Gene3D" id="3.10.180.10">
    <property type="entry name" value="2,3-Dihydroxybiphenyl 1,2-Dioxygenase, domain 1"/>
    <property type="match status" value="1"/>
</dbReference>
<dbReference type="PANTHER" id="PTHR35908:SF1">
    <property type="entry name" value="CONSERVED PROTEIN"/>
    <property type="match status" value="1"/>
</dbReference>
<dbReference type="Proteomes" id="UP000277256">
    <property type="component" value="Unassembled WGS sequence"/>
</dbReference>
<dbReference type="SUPFAM" id="SSF54593">
    <property type="entry name" value="Glyoxalase/Bleomycin resistance protein/Dihydroxybiphenyl dioxygenase"/>
    <property type="match status" value="1"/>
</dbReference>
<dbReference type="InterPro" id="IPR041581">
    <property type="entry name" value="Glyoxalase_6"/>
</dbReference>
<protein>
    <submittedName>
        <fullName evidence="2">VOC family protein</fullName>
    </submittedName>
</protein>
<keyword evidence="3" id="KW-1185">Reference proteome</keyword>
<name>A0A426UXT2_9ACTN</name>
<dbReference type="EMBL" id="RSEB01000003">
    <property type="protein sequence ID" value="RRR99369.1"/>
    <property type="molecule type" value="Genomic_DNA"/>
</dbReference>
<evidence type="ECO:0000313" key="2">
    <source>
        <dbReference type="EMBL" id="RRR99369.1"/>
    </source>
</evidence>
<evidence type="ECO:0000313" key="3">
    <source>
        <dbReference type="Proteomes" id="UP000277256"/>
    </source>
</evidence>
<dbReference type="InterPro" id="IPR037523">
    <property type="entry name" value="VOC_core"/>
</dbReference>
<feature type="domain" description="VOC" evidence="1">
    <location>
        <begin position="7"/>
        <end position="130"/>
    </location>
</feature>
<dbReference type="PROSITE" id="PS51819">
    <property type="entry name" value="VOC"/>
    <property type="match status" value="1"/>
</dbReference>
<dbReference type="Pfam" id="PF18029">
    <property type="entry name" value="Glyoxalase_6"/>
    <property type="match status" value="1"/>
</dbReference>
<reference evidence="2 3" key="1">
    <citation type="submission" date="2018-12" db="EMBL/GenBank/DDBJ databases">
        <title>Glycomyces sp. YIM 121974 draft genome.</title>
        <authorList>
            <person name="Li Q."/>
        </authorList>
    </citation>
    <scope>NUCLEOTIDE SEQUENCE [LARGE SCALE GENOMIC DNA]</scope>
    <source>
        <strain evidence="2 3">YIM 121974</strain>
    </source>
</reference>
<dbReference type="AlphaFoldDB" id="A0A426UXT2"/>
<proteinExistence type="predicted"/>
<sequence length="130" mass="14294">MSGTRLSPNAITVTAPDPRALADFYARLLGAEVAVSDPPREHEPDAAGWAQVRTGGLTLNFEYERHWQAPVWPAEPGRPHATQHLDIHVDDLDVAVAHAVEQGARLADFQPQEDVRVLFDPAGHPFCLFL</sequence>
<gene>
    <name evidence="2" type="ORF">EIW28_11685</name>
</gene>
<evidence type="ECO:0000259" key="1">
    <source>
        <dbReference type="PROSITE" id="PS51819"/>
    </source>
</evidence>
<dbReference type="PANTHER" id="PTHR35908">
    <property type="entry name" value="HYPOTHETICAL FUSION PROTEIN"/>
    <property type="match status" value="1"/>
</dbReference>
<organism evidence="2 3">
    <name type="scientific">Glycomyces terrestris</name>
    <dbReference type="NCBI Taxonomy" id="2493553"/>
    <lineage>
        <taxon>Bacteria</taxon>
        <taxon>Bacillati</taxon>
        <taxon>Actinomycetota</taxon>
        <taxon>Actinomycetes</taxon>
        <taxon>Glycomycetales</taxon>
        <taxon>Glycomycetaceae</taxon>
        <taxon>Glycomyces</taxon>
    </lineage>
</organism>
<dbReference type="InterPro" id="IPR029068">
    <property type="entry name" value="Glyas_Bleomycin-R_OHBP_Dase"/>
</dbReference>
<dbReference type="RefSeq" id="WP_125247883.1">
    <property type="nucleotide sequence ID" value="NZ_RSEB01000003.1"/>
</dbReference>